<dbReference type="Pfam" id="PF12579">
    <property type="entry name" value="DUF3755"/>
    <property type="match status" value="1"/>
</dbReference>
<organism evidence="1">
    <name type="scientific">Brassica cretica</name>
    <name type="common">Mustard</name>
    <dbReference type="NCBI Taxonomy" id="69181"/>
    <lineage>
        <taxon>Eukaryota</taxon>
        <taxon>Viridiplantae</taxon>
        <taxon>Streptophyta</taxon>
        <taxon>Embryophyta</taxon>
        <taxon>Tracheophyta</taxon>
        <taxon>Spermatophyta</taxon>
        <taxon>Magnoliopsida</taxon>
        <taxon>eudicotyledons</taxon>
        <taxon>Gunneridae</taxon>
        <taxon>Pentapetalae</taxon>
        <taxon>rosids</taxon>
        <taxon>malvids</taxon>
        <taxon>Brassicales</taxon>
        <taxon>Brassicaceae</taxon>
        <taxon>Brassiceae</taxon>
        <taxon>Brassica</taxon>
    </lineage>
</organism>
<dbReference type="CDD" id="cd00167">
    <property type="entry name" value="SANT"/>
    <property type="match status" value="1"/>
</dbReference>
<dbReference type="PANTHER" id="PTHR14000:SF11">
    <property type="entry name" value="MYB-LIKE DOMAIN-CONTAINING PROTEIN"/>
    <property type="match status" value="1"/>
</dbReference>
<evidence type="ECO:0008006" key="2">
    <source>
        <dbReference type="Google" id="ProtNLM"/>
    </source>
</evidence>
<proteinExistence type="predicted"/>
<dbReference type="InterPro" id="IPR022228">
    <property type="entry name" value="DUF3755"/>
</dbReference>
<reference evidence="1" key="1">
    <citation type="submission" date="2019-12" db="EMBL/GenBank/DDBJ databases">
        <title>Genome sequencing and annotation of Brassica cretica.</title>
        <authorList>
            <person name="Studholme D.J."/>
            <person name="Sarris P.F."/>
        </authorList>
    </citation>
    <scope>NUCLEOTIDE SEQUENCE</scope>
    <source>
        <strain evidence="1">PFS-102/07</strain>
        <tissue evidence="1">Leaf</tissue>
    </source>
</reference>
<comment type="caution">
    <text evidence="1">The sequence shown here is derived from an EMBL/GenBank/DDBJ whole genome shotgun (WGS) entry which is preliminary data.</text>
</comment>
<dbReference type="PANTHER" id="PTHR14000">
    <property type="entry name" value="FINGER CCCH DOMAIN PROTEIN, PUTATIVE (DUF3755)-RELATED"/>
    <property type="match status" value="1"/>
</dbReference>
<dbReference type="InterPro" id="IPR001005">
    <property type="entry name" value="SANT/Myb"/>
</dbReference>
<protein>
    <recommendedName>
        <fullName evidence="2">Myb-like domain-containing protein</fullName>
    </recommendedName>
</protein>
<dbReference type="AlphaFoldDB" id="A0A8S9KGL5"/>
<dbReference type="Gene3D" id="1.10.10.60">
    <property type="entry name" value="Homeodomain-like"/>
    <property type="match status" value="1"/>
</dbReference>
<dbReference type="EMBL" id="QGKY02000164">
    <property type="protein sequence ID" value="KAF2593595.1"/>
    <property type="molecule type" value="Genomic_DNA"/>
</dbReference>
<sequence length="323" mass="35655">MWMATRSSSGFGHEGSSLSSINFQTNTSSSEMGPYFGRSGALLGMNMMSNNANSGLVQNGYSSNSSLESVSGLKVDAPLASEWSTEEQLRLEVGLEKYKDKPSIMKYIKIAATLPDKTVRDVALRCRWMTRKRRKAEEQNCGKRFSYSKDKQVELTSSIPSVSPSSMASYPFLMPSTTSSGKHIICEGCNLSGNAFSLLDQNVRAFSQIRANLSSYKAHDNVDLFYQARNNLIRIQNDMNNMPGLMSQMPPLSVAIDDDLSAILFSNSTSVSSLCCSLLYQKSITILYRGCSLVTYILPNLFQAVPFNSMQNGGFHMKQEPFG</sequence>
<gene>
    <name evidence="1" type="ORF">F2Q70_00044857</name>
</gene>
<name>A0A8S9KGL5_BRACR</name>
<accession>A0A8S9KGL5</accession>
<evidence type="ECO:0000313" key="1">
    <source>
        <dbReference type="EMBL" id="KAF2593595.1"/>
    </source>
</evidence>